<dbReference type="Proteomes" id="UP000826656">
    <property type="component" value="Unassembled WGS sequence"/>
</dbReference>
<evidence type="ECO:0000313" key="1">
    <source>
        <dbReference type="EMBL" id="KAH0770470.1"/>
    </source>
</evidence>
<comment type="caution">
    <text evidence="1">The sequence shown here is derived from an EMBL/GenBank/DDBJ whole genome shotgun (WGS) entry which is preliminary data.</text>
</comment>
<keyword evidence="2" id="KW-1185">Reference proteome</keyword>
<protein>
    <submittedName>
        <fullName evidence="1">Uncharacterized protein</fullName>
    </submittedName>
</protein>
<organism evidence="1 2">
    <name type="scientific">Solanum tuberosum</name>
    <name type="common">Potato</name>
    <dbReference type="NCBI Taxonomy" id="4113"/>
    <lineage>
        <taxon>Eukaryota</taxon>
        <taxon>Viridiplantae</taxon>
        <taxon>Streptophyta</taxon>
        <taxon>Embryophyta</taxon>
        <taxon>Tracheophyta</taxon>
        <taxon>Spermatophyta</taxon>
        <taxon>Magnoliopsida</taxon>
        <taxon>eudicotyledons</taxon>
        <taxon>Gunneridae</taxon>
        <taxon>Pentapetalae</taxon>
        <taxon>asterids</taxon>
        <taxon>lamiids</taxon>
        <taxon>Solanales</taxon>
        <taxon>Solanaceae</taxon>
        <taxon>Solanoideae</taxon>
        <taxon>Solaneae</taxon>
        <taxon>Solanum</taxon>
    </lineage>
</organism>
<proteinExistence type="predicted"/>
<gene>
    <name evidence="1" type="ORF">KY290_014451</name>
</gene>
<sequence>MKDKMDFCKVYRIPNQKYESTSVLAKPLMWDNTLKDDFLPLAGNKEVLNQRRGARAQKPDVCGEVYERQGSKEDVIFIKLCNLRSNIGHDQ</sequence>
<evidence type="ECO:0000313" key="2">
    <source>
        <dbReference type="Proteomes" id="UP000826656"/>
    </source>
</evidence>
<dbReference type="EMBL" id="JAIVGD010000011">
    <property type="protein sequence ID" value="KAH0770470.1"/>
    <property type="molecule type" value="Genomic_DNA"/>
</dbReference>
<accession>A0ABQ7VPN2</accession>
<reference evidence="1 2" key="1">
    <citation type="journal article" date="2021" name="bioRxiv">
        <title>Chromosome-scale and haplotype-resolved genome assembly of a tetraploid potato cultivar.</title>
        <authorList>
            <person name="Sun H."/>
            <person name="Jiao W.-B."/>
            <person name="Krause K."/>
            <person name="Campoy J.A."/>
            <person name="Goel M."/>
            <person name="Folz-Donahue K."/>
            <person name="Kukat C."/>
            <person name="Huettel B."/>
            <person name="Schneeberger K."/>
        </authorList>
    </citation>
    <scope>NUCLEOTIDE SEQUENCE [LARGE SCALE GENOMIC DNA]</scope>
    <source>
        <strain evidence="1">SolTubOtavaFocal</strain>
        <tissue evidence="1">Leaves</tissue>
    </source>
</reference>
<name>A0ABQ7VPN2_SOLTU</name>